<reference evidence="2" key="1">
    <citation type="submission" date="2024-01" db="EMBL/GenBank/DDBJ databases">
        <title>Unpublished Manusciprt.</title>
        <authorList>
            <person name="Duman M."/>
            <person name="Valdes E.G."/>
            <person name="Ajmi N."/>
            <person name="Altun S."/>
            <person name="Saticioglu I.B."/>
        </authorList>
    </citation>
    <scope>NUCLEOTIDE SEQUENCE</scope>
    <source>
        <strain evidence="2">137P</strain>
    </source>
</reference>
<evidence type="ECO:0000313" key="3">
    <source>
        <dbReference type="Proteomes" id="UP001354227"/>
    </source>
</evidence>
<comment type="caution">
    <text evidence="2">The sequence shown here is derived from an EMBL/GenBank/DDBJ whole genome shotgun (WGS) entry which is preliminary data.</text>
</comment>
<keyword evidence="3" id="KW-1185">Reference proteome</keyword>
<name>A0ABU7H4R5_9PSED</name>
<proteinExistence type="predicted"/>
<accession>A0ABU7H4R5</accession>
<dbReference type="RefSeq" id="WP_330102353.1">
    <property type="nucleotide sequence ID" value="NZ_JAZDCT010000001.1"/>
</dbReference>
<organism evidence="2 3">
    <name type="scientific">Pseudomonas carassii</name>
    <dbReference type="NCBI Taxonomy" id="3115855"/>
    <lineage>
        <taxon>Bacteria</taxon>
        <taxon>Pseudomonadati</taxon>
        <taxon>Pseudomonadota</taxon>
        <taxon>Gammaproteobacteria</taxon>
        <taxon>Pseudomonadales</taxon>
        <taxon>Pseudomonadaceae</taxon>
        <taxon>Pseudomonas</taxon>
    </lineage>
</organism>
<protein>
    <submittedName>
        <fullName evidence="2">Uncharacterized protein</fullName>
    </submittedName>
</protein>
<dbReference type="EMBL" id="JAZDCT010000001">
    <property type="protein sequence ID" value="MEE1886218.1"/>
    <property type="molecule type" value="Genomic_DNA"/>
</dbReference>
<sequence length="119" mass="13193">MNAFSTRQNAGNTRGAPAISHDHKPCKGLHSNWRSLLQLFANVVIAPKTQNYQSKGQLDAKRWYAMQCAIRARPSIALDLAQMAKSAPRELPFRLTALDSWRIAVDILHARKAASKAGK</sequence>
<evidence type="ECO:0000313" key="2">
    <source>
        <dbReference type="EMBL" id="MEE1886218.1"/>
    </source>
</evidence>
<gene>
    <name evidence="2" type="ORF">V0R62_00955</name>
</gene>
<evidence type="ECO:0000256" key="1">
    <source>
        <dbReference type="SAM" id="MobiDB-lite"/>
    </source>
</evidence>
<feature type="region of interest" description="Disordered" evidence="1">
    <location>
        <begin position="1"/>
        <end position="22"/>
    </location>
</feature>
<feature type="compositionally biased region" description="Polar residues" evidence="1">
    <location>
        <begin position="1"/>
        <end position="12"/>
    </location>
</feature>
<dbReference type="Proteomes" id="UP001354227">
    <property type="component" value="Unassembled WGS sequence"/>
</dbReference>